<keyword evidence="3" id="KW-1185">Reference proteome</keyword>
<evidence type="ECO:0000313" key="2">
    <source>
        <dbReference type="EMBL" id="MFC7666430.1"/>
    </source>
</evidence>
<dbReference type="Proteomes" id="UP001596513">
    <property type="component" value="Unassembled WGS sequence"/>
</dbReference>
<accession>A0ABW2U1W2</accession>
<organism evidence="2 3">
    <name type="scientific">Hymenobacter humi</name>
    <dbReference type="NCBI Taxonomy" id="1411620"/>
    <lineage>
        <taxon>Bacteria</taxon>
        <taxon>Pseudomonadati</taxon>
        <taxon>Bacteroidota</taxon>
        <taxon>Cytophagia</taxon>
        <taxon>Cytophagales</taxon>
        <taxon>Hymenobacteraceae</taxon>
        <taxon>Hymenobacter</taxon>
    </lineage>
</organism>
<proteinExistence type="predicted"/>
<dbReference type="RefSeq" id="WP_380200133.1">
    <property type="nucleotide sequence ID" value="NZ_JBHTEK010000001.1"/>
</dbReference>
<name>A0ABW2U1W2_9BACT</name>
<evidence type="ECO:0000256" key="1">
    <source>
        <dbReference type="SAM" id="MobiDB-lite"/>
    </source>
</evidence>
<feature type="region of interest" description="Disordered" evidence="1">
    <location>
        <begin position="178"/>
        <end position="203"/>
    </location>
</feature>
<gene>
    <name evidence="2" type="ORF">ACFQT0_02580</name>
</gene>
<protein>
    <submittedName>
        <fullName evidence="2">Uncharacterized protein</fullName>
    </submittedName>
</protein>
<evidence type="ECO:0000313" key="3">
    <source>
        <dbReference type="Proteomes" id="UP001596513"/>
    </source>
</evidence>
<dbReference type="EMBL" id="JBHTEK010000001">
    <property type="protein sequence ID" value="MFC7666430.1"/>
    <property type="molecule type" value="Genomic_DNA"/>
</dbReference>
<comment type="caution">
    <text evidence="2">The sequence shown here is derived from an EMBL/GenBank/DDBJ whole genome shotgun (WGS) entry which is preliminary data.</text>
</comment>
<sequence>MIPLPTLYYFLCYAWNRLPEPAVLQASEAAPFHRPLGLLAQVLLHGTRRLLKTGLPRTFEAQEAELTSLRGRIEWPPPWAAACWSGAAPSAPSTSLSPNSPLHHLLAQTLGALASAADLPLPLRRELSQVRQRFPAALTASLVPVPTAATFRELRRQRPSSQAAFLLHVCEPGVAVRAARTHGPGPKPLQRLPARRSADGAAV</sequence>
<reference evidence="3" key="1">
    <citation type="journal article" date="2019" name="Int. J. Syst. Evol. Microbiol.">
        <title>The Global Catalogue of Microorganisms (GCM) 10K type strain sequencing project: providing services to taxonomists for standard genome sequencing and annotation.</title>
        <authorList>
            <consortium name="The Broad Institute Genomics Platform"/>
            <consortium name="The Broad Institute Genome Sequencing Center for Infectious Disease"/>
            <person name="Wu L."/>
            <person name="Ma J."/>
        </authorList>
    </citation>
    <scope>NUCLEOTIDE SEQUENCE [LARGE SCALE GENOMIC DNA]</scope>
    <source>
        <strain evidence="3">JCM 19635</strain>
    </source>
</reference>